<proteinExistence type="predicted"/>
<dbReference type="Proteomes" id="UP001597045">
    <property type="component" value="Unassembled WGS sequence"/>
</dbReference>
<dbReference type="EMBL" id="JBHTIS010003074">
    <property type="protein sequence ID" value="MFD1050765.1"/>
    <property type="molecule type" value="Genomic_DNA"/>
</dbReference>
<evidence type="ECO:0008006" key="3">
    <source>
        <dbReference type="Google" id="ProtNLM"/>
    </source>
</evidence>
<gene>
    <name evidence="1" type="ORF">ACFQ1S_37170</name>
</gene>
<accession>A0ABW3MMN9</accession>
<name>A0ABW3MMN9_9PSEU</name>
<protein>
    <recommendedName>
        <fullName evidence="3">SnoaL-like domain-containing protein</fullName>
    </recommendedName>
</protein>
<comment type="caution">
    <text evidence="1">The sequence shown here is derived from an EMBL/GenBank/DDBJ whole genome shotgun (WGS) entry which is preliminary data.</text>
</comment>
<reference evidence="2" key="1">
    <citation type="journal article" date="2019" name="Int. J. Syst. Evol. Microbiol.">
        <title>The Global Catalogue of Microorganisms (GCM) 10K type strain sequencing project: providing services to taxonomists for standard genome sequencing and annotation.</title>
        <authorList>
            <consortium name="The Broad Institute Genomics Platform"/>
            <consortium name="The Broad Institute Genome Sequencing Center for Infectious Disease"/>
            <person name="Wu L."/>
            <person name="Ma J."/>
        </authorList>
    </citation>
    <scope>NUCLEOTIDE SEQUENCE [LARGE SCALE GENOMIC DNA]</scope>
    <source>
        <strain evidence="2">JCM 31486</strain>
    </source>
</reference>
<sequence>MSDPKVIGDRTELFYRYVTSNPDAAYQMTTGDMYLQGKDAFRARYSGIRSVQVRRIGIDPNQGTTVSEVQVTKTDGSTFTEVRQLRFTSGGDPKISSEITH</sequence>
<evidence type="ECO:0000313" key="2">
    <source>
        <dbReference type="Proteomes" id="UP001597045"/>
    </source>
</evidence>
<keyword evidence="2" id="KW-1185">Reference proteome</keyword>
<organism evidence="1 2">
    <name type="scientific">Kibdelosporangium lantanae</name>
    <dbReference type="NCBI Taxonomy" id="1497396"/>
    <lineage>
        <taxon>Bacteria</taxon>
        <taxon>Bacillati</taxon>
        <taxon>Actinomycetota</taxon>
        <taxon>Actinomycetes</taxon>
        <taxon>Pseudonocardiales</taxon>
        <taxon>Pseudonocardiaceae</taxon>
        <taxon>Kibdelosporangium</taxon>
    </lineage>
</organism>
<evidence type="ECO:0000313" key="1">
    <source>
        <dbReference type="EMBL" id="MFD1050765.1"/>
    </source>
</evidence>